<dbReference type="SUPFAM" id="SSF53706">
    <property type="entry name" value="Formate dehydrogenase/DMSO reductase, domains 1-3"/>
    <property type="match status" value="1"/>
</dbReference>
<dbReference type="Gene3D" id="3.40.228.10">
    <property type="entry name" value="Dimethylsulfoxide Reductase, domain 2"/>
    <property type="match status" value="1"/>
</dbReference>
<dbReference type="GO" id="GO:0009389">
    <property type="term" value="F:dimethyl sulfoxide reductase activity"/>
    <property type="evidence" value="ECO:0007669"/>
    <property type="project" value="InterPro"/>
</dbReference>
<comment type="cofactor">
    <cofactor evidence="1">
        <name>[4Fe-4S] cluster</name>
        <dbReference type="ChEBI" id="CHEBI:49883"/>
    </cofactor>
</comment>
<dbReference type="GO" id="GO:0030151">
    <property type="term" value="F:molybdenum ion binding"/>
    <property type="evidence" value="ECO:0007669"/>
    <property type="project" value="InterPro"/>
</dbReference>
<dbReference type="GO" id="GO:0043546">
    <property type="term" value="F:molybdopterin cofactor binding"/>
    <property type="evidence" value="ECO:0007669"/>
    <property type="project" value="InterPro"/>
</dbReference>
<dbReference type="InterPro" id="IPR027467">
    <property type="entry name" value="MopterinOxRdtase_cofactor_BS"/>
</dbReference>
<dbReference type="NCBIfam" id="TIGR02166">
    <property type="entry name" value="dmsA_ynfE"/>
    <property type="match status" value="1"/>
</dbReference>
<dbReference type="PROSITE" id="PS51669">
    <property type="entry name" value="4FE4S_MOW_BIS_MGD"/>
    <property type="match status" value="1"/>
</dbReference>
<dbReference type="GO" id="GO:0009061">
    <property type="term" value="P:anaerobic respiration"/>
    <property type="evidence" value="ECO:0007669"/>
    <property type="project" value="TreeGrafter"/>
</dbReference>
<dbReference type="AlphaFoldDB" id="A0A1J5P5C4"/>
<dbReference type="InterPro" id="IPR019546">
    <property type="entry name" value="TAT_signal_bac_arc"/>
</dbReference>
<accession>A0A1J5P5C4</accession>
<dbReference type="InterPro" id="IPR006656">
    <property type="entry name" value="Mopterin_OxRdtase"/>
</dbReference>
<gene>
    <name evidence="10" type="primary">dmsA_2</name>
    <name evidence="10" type="ORF">MOTE_06070</name>
</gene>
<dbReference type="GO" id="GO:0009055">
    <property type="term" value="F:electron transfer activity"/>
    <property type="evidence" value="ECO:0007669"/>
    <property type="project" value="TreeGrafter"/>
</dbReference>
<evidence type="ECO:0000256" key="2">
    <source>
        <dbReference type="ARBA" id="ARBA00010312"/>
    </source>
</evidence>
<comment type="caution">
    <text evidence="10">The sequence shown here is derived from an EMBL/GenBank/DDBJ whole genome shotgun (WGS) entry which is preliminary data.</text>
</comment>
<dbReference type="InterPro" id="IPR011888">
    <property type="entry name" value="Anaer_DMSO_reductase"/>
</dbReference>
<evidence type="ECO:0000256" key="7">
    <source>
        <dbReference type="ARBA" id="ARBA00023004"/>
    </source>
</evidence>
<dbReference type="SUPFAM" id="SSF50692">
    <property type="entry name" value="ADC-like"/>
    <property type="match status" value="1"/>
</dbReference>
<proteinExistence type="inferred from homology"/>
<dbReference type="PANTHER" id="PTHR43742:SF3">
    <property type="entry name" value="DIMETHYL SULFOXIDE REDUCTASE DMSA"/>
    <property type="match status" value="1"/>
</dbReference>
<evidence type="ECO:0000256" key="8">
    <source>
        <dbReference type="ARBA" id="ARBA00023014"/>
    </source>
</evidence>
<protein>
    <submittedName>
        <fullName evidence="10">Dimethyl sulfoxide reductase DmsA</fullName>
        <ecNumber evidence="10">1.8.5.3</ecNumber>
    </submittedName>
</protein>
<keyword evidence="6 10" id="KW-0560">Oxidoreductase</keyword>
<keyword evidence="3" id="KW-0004">4Fe-4S</keyword>
<dbReference type="NCBIfam" id="TIGR01409">
    <property type="entry name" value="TAT_signal_seq"/>
    <property type="match status" value="1"/>
</dbReference>
<dbReference type="PROSITE" id="PS00551">
    <property type="entry name" value="MOLYBDOPTERIN_PROK_1"/>
    <property type="match status" value="1"/>
</dbReference>
<dbReference type="InterPro" id="IPR006963">
    <property type="entry name" value="Mopterin_OxRdtase_4Fe-4S_dom"/>
</dbReference>
<dbReference type="Proteomes" id="UP000182811">
    <property type="component" value="Unassembled WGS sequence"/>
</dbReference>
<dbReference type="PROSITE" id="PS51318">
    <property type="entry name" value="TAT"/>
    <property type="match status" value="1"/>
</dbReference>
<evidence type="ECO:0000313" key="10">
    <source>
        <dbReference type="EMBL" id="OIQ60643.1"/>
    </source>
</evidence>
<dbReference type="GO" id="GO:0030288">
    <property type="term" value="C:outer membrane-bounded periplasmic space"/>
    <property type="evidence" value="ECO:0007669"/>
    <property type="project" value="TreeGrafter"/>
</dbReference>
<keyword evidence="4" id="KW-0479">Metal-binding</keyword>
<dbReference type="Pfam" id="PF04879">
    <property type="entry name" value="Molybdop_Fe4S4"/>
    <property type="match status" value="1"/>
</dbReference>
<dbReference type="GO" id="GO:0051539">
    <property type="term" value="F:4 iron, 4 sulfur cluster binding"/>
    <property type="evidence" value="ECO:0007669"/>
    <property type="project" value="UniProtKB-KW"/>
</dbReference>
<evidence type="ECO:0000256" key="4">
    <source>
        <dbReference type="ARBA" id="ARBA00022723"/>
    </source>
</evidence>
<dbReference type="InterPro" id="IPR006657">
    <property type="entry name" value="MoPterin_dinucl-bd_dom"/>
</dbReference>
<keyword evidence="5" id="KW-0732">Signal</keyword>
<evidence type="ECO:0000259" key="9">
    <source>
        <dbReference type="PROSITE" id="PS51669"/>
    </source>
</evidence>
<dbReference type="CDD" id="cd02770">
    <property type="entry name" value="MopB_DmsA-EC"/>
    <property type="match status" value="1"/>
</dbReference>
<dbReference type="Gene3D" id="2.40.40.20">
    <property type="match status" value="1"/>
</dbReference>
<dbReference type="EMBL" id="MDDC01000004">
    <property type="protein sequence ID" value="OIQ60643.1"/>
    <property type="molecule type" value="Genomic_DNA"/>
</dbReference>
<dbReference type="Gene3D" id="3.40.50.12440">
    <property type="match status" value="2"/>
</dbReference>
<dbReference type="OrthoDB" id="9803192at2"/>
<dbReference type="InterPro" id="IPR050612">
    <property type="entry name" value="Prok_Mopterin_Oxidored"/>
</dbReference>
<dbReference type="InterPro" id="IPR006311">
    <property type="entry name" value="TAT_signal"/>
</dbReference>
<evidence type="ECO:0000256" key="6">
    <source>
        <dbReference type="ARBA" id="ARBA00023002"/>
    </source>
</evidence>
<comment type="similarity">
    <text evidence="2">Belongs to the prokaryotic molybdopterin-containing oxidoreductase family.</text>
</comment>
<reference evidence="10 11" key="1">
    <citation type="submission" date="2016-08" db="EMBL/GenBank/DDBJ databases">
        <title>Genome-based comparison of Moorella thermoacetic strains.</title>
        <authorList>
            <person name="Poehlein A."/>
            <person name="Bengelsdorf F.R."/>
            <person name="Esser C."/>
            <person name="Duerre P."/>
            <person name="Daniel R."/>
        </authorList>
    </citation>
    <scope>NUCLEOTIDE SEQUENCE [LARGE SCALE GENOMIC DNA]</scope>
    <source>
        <strain evidence="10 11">DSM 21394</strain>
    </source>
</reference>
<evidence type="ECO:0000313" key="11">
    <source>
        <dbReference type="Proteomes" id="UP000182811"/>
    </source>
</evidence>
<evidence type="ECO:0000256" key="1">
    <source>
        <dbReference type="ARBA" id="ARBA00001966"/>
    </source>
</evidence>
<evidence type="ECO:0000256" key="5">
    <source>
        <dbReference type="ARBA" id="ARBA00022729"/>
    </source>
</evidence>
<dbReference type="Pfam" id="PF00384">
    <property type="entry name" value="Molybdopterin"/>
    <property type="match status" value="1"/>
</dbReference>
<dbReference type="Pfam" id="PF01568">
    <property type="entry name" value="Molydop_binding"/>
    <property type="match status" value="1"/>
</dbReference>
<sequence length="815" mass="90759">MSTQGKSKGGTVLNPLISRRSFLKWSAIAGGSLALAGCSLNGGADEGGKPVANLTGASAGKELVIPTSCIHNCGGRCFLKAHVRDGIITHLSTDDDRTDSFEVPQVRACQRGRSQLKRLYHPDRLKYPMKRVGERGEGKFERISWDEALDTIALKMKEIKARYGNEAFYYVYATGTLGTTLYNCYAEFPNYGGPLQRLLNLFGGYLNYYGNYSAAQYYYVVPMMFGSMGGNSPKDLRHARLIVLWGHNPVETKLAGAGGAWYLQQAKKAGAKIIVIDPRYSDTVGSLADEWIPIRPGTDMALVSAIAYVLIEEGLYDQEFLNRYTVGFDEEHMPPGYPPQECYKNYILGKQDGQPKTPEWAEPITRIPANRIRQLAREMARIKPMTILQGWGMQRRAYGEQIVRGIPVLAAMTGNGGKPGSGPGLDMASPPVPMGVYPTGNNPVKATISFFTFTDAIIRGTEMGPQDGVVGVERLSSNIKFIWNYAGNALFNQHANIKRTHEILRDTSKVEFIVVHDLFMTPSARYADILLPDTHHFERNDITTSATAHIAGSSYAIFMNKVIDPPYECRNMLDICTELARRLGLEKEFTEGKNEEDWLREIVNTAKQKLPDFPDYETFKKMGIFKLSPDKEGSGIGFEDFYRDPENHPLGTPSGKIQIFDPRMYDKGNPKEIPAVPKYIEEWESPWSQEAQKYPLQAIGHHYKHRVHSTFDNVSWLEEAAPQVAFLNPVDAGARGIKDGDMVRIFNDRGEIIMPCRVTPRIMPGVIDIPEGGWFTPDAGGTDRRGCINTITSHRVNPLAFGNAQNTNQVQVEKA</sequence>
<evidence type="ECO:0000256" key="3">
    <source>
        <dbReference type="ARBA" id="ARBA00022485"/>
    </source>
</evidence>
<organism evidence="10 11">
    <name type="scientific">Neomoorella thermoacetica</name>
    <name type="common">Clostridium thermoaceticum</name>
    <dbReference type="NCBI Taxonomy" id="1525"/>
    <lineage>
        <taxon>Bacteria</taxon>
        <taxon>Bacillati</taxon>
        <taxon>Bacillota</taxon>
        <taxon>Clostridia</taxon>
        <taxon>Neomoorellales</taxon>
        <taxon>Neomoorellaceae</taxon>
        <taxon>Neomoorella</taxon>
    </lineage>
</organism>
<dbReference type="EC" id="1.8.5.3" evidence="10"/>
<feature type="domain" description="4Fe-4S Mo/W bis-MGD-type" evidence="9">
    <location>
        <begin position="62"/>
        <end position="123"/>
    </location>
</feature>
<keyword evidence="8" id="KW-0411">Iron-sulfur</keyword>
<keyword evidence="7" id="KW-0408">Iron</keyword>
<dbReference type="Gene3D" id="3.40.50.740">
    <property type="match status" value="1"/>
</dbReference>
<dbReference type="CDD" id="cd02794">
    <property type="entry name" value="MopB_CT_DmsA-EC"/>
    <property type="match status" value="1"/>
</dbReference>
<dbReference type="PANTHER" id="PTHR43742">
    <property type="entry name" value="TRIMETHYLAMINE-N-OXIDE REDUCTASE"/>
    <property type="match status" value="1"/>
</dbReference>
<dbReference type="InterPro" id="IPR009010">
    <property type="entry name" value="Asp_de-COase-like_dom_sf"/>
</dbReference>
<dbReference type="SMART" id="SM00926">
    <property type="entry name" value="Molybdop_Fe4S4"/>
    <property type="match status" value="1"/>
</dbReference>
<name>A0A1J5P5C4_NEOTH</name>